<organism evidence="1 2">
    <name type="scientific">Pseudomonas multiresinivorans</name>
    <dbReference type="NCBI Taxonomy" id="95301"/>
    <lineage>
        <taxon>Bacteria</taxon>
        <taxon>Pseudomonadati</taxon>
        <taxon>Pseudomonadota</taxon>
        <taxon>Gammaproteobacteria</taxon>
        <taxon>Pseudomonadales</taxon>
        <taxon>Pseudomonadaceae</taxon>
        <taxon>Pseudomonas</taxon>
    </lineage>
</organism>
<evidence type="ECO:0000313" key="1">
    <source>
        <dbReference type="EMBL" id="QJP09035.1"/>
    </source>
</evidence>
<dbReference type="AlphaFoldDB" id="A0A7Z3GRC8"/>
<dbReference type="Proteomes" id="UP000502549">
    <property type="component" value="Chromosome"/>
</dbReference>
<dbReference type="EMBL" id="CP048833">
    <property type="protein sequence ID" value="QJP09035.1"/>
    <property type="molecule type" value="Genomic_DNA"/>
</dbReference>
<dbReference type="KEGG" id="pmui:G4G71_14545"/>
<keyword evidence="2" id="KW-1185">Reference proteome</keyword>
<dbReference type="RefSeq" id="WP_169938650.1">
    <property type="nucleotide sequence ID" value="NZ_CP048833.1"/>
</dbReference>
<gene>
    <name evidence="1" type="ORF">G4G71_14545</name>
</gene>
<proteinExistence type="predicted"/>
<name>A0A7Z3GRC8_9PSED</name>
<accession>A0A7Z3GRC8</accession>
<reference evidence="1 2" key="1">
    <citation type="submission" date="2020-02" db="EMBL/GenBank/DDBJ databases">
        <title>Complete genome sequence of Pseudomonas multiresinivorans ORNL1.</title>
        <authorList>
            <person name="Podar M."/>
        </authorList>
    </citation>
    <scope>NUCLEOTIDE SEQUENCE [LARGE SCALE GENOMIC DNA]</scope>
    <source>
        <strain evidence="2">populi</strain>
    </source>
</reference>
<sequence>MTISCETIFKLTNAVEALVITGGSAIERAKLALHSLRGIKKEDFGGDIAAIPWNYIASVSKDIESGRADHQVAEKVISSIWQLFDAFRPRS</sequence>
<protein>
    <submittedName>
        <fullName evidence="1">Uncharacterized protein</fullName>
    </submittedName>
</protein>
<evidence type="ECO:0000313" key="2">
    <source>
        <dbReference type="Proteomes" id="UP000502549"/>
    </source>
</evidence>